<keyword evidence="6" id="KW-0812">Transmembrane</keyword>
<feature type="transmembrane region" description="Helical" evidence="6">
    <location>
        <begin position="319"/>
        <end position="336"/>
    </location>
</feature>
<keyword evidence="6" id="KW-0472">Membrane</keyword>
<dbReference type="InterPro" id="IPR037104">
    <property type="entry name" value="Annexin_sf"/>
</dbReference>
<dbReference type="InterPro" id="IPR018502">
    <property type="entry name" value="Annexin_repeat"/>
</dbReference>
<evidence type="ECO:0000256" key="5">
    <source>
        <dbReference type="ARBA" id="ARBA00024195"/>
    </source>
</evidence>
<reference evidence="8 9" key="1">
    <citation type="journal article" date="2024" name="BMC Genomics">
        <title>De novo assembly and annotation of Popillia japonica's genome with initial clues to its potential as an invasive pest.</title>
        <authorList>
            <person name="Cucini C."/>
            <person name="Boschi S."/>
            <person name="Funari R."/>
            <person name="Cardaioli E."/>
            <person name="Iannotti N."/>
            <person name="Marturano G."/>
            <person name="Paoli F."/>
            <person name="Bruttini M."/>
            <person name="Carapelli A."/>
            <person name="Frati F."/>
            <person name="Nardi F."/>
        </authorList>
    </citation>
    <scope>NUCLEOTIDE SEQUENCE [LARGE SCALE GENOMIC DNA]</scope>
    <source>
        <strain evidence="8">DMR45628</strain>
    </source>
</reference>
<comment type="similarity">
    <text evidence="5">Belongs to the peptidase S1 family. CLIP subfamily.</text>
</comment>
<feature type="domain" description="Peptidase S1" evidence="7">
    <location>
        <begin position="81"/>
        <end position="313"/>
    </location>
</feature>
<dbReference type="Proteomes" id="UP001458880">
    <property type="component" value="Unassembled WGS sequence"/>
</dbReference>
<dbReference type="Gene3D" id="2.40.10.10">
    <property type="entry name" value="Trypsin-like serine proteases"/>
    <property type="match status" value="1"/>
</dbReference>
<dbReference type="GO" id="GO:0004252">
    <property type="term" value="F:serine-type endopeptidase activity"/>
    <property type="evidence" value="ECO:0007669"/>
    <property type="project" value="InterPro"/>
</dbReference>
<dbReference type="InterPro" id="IPR001314">
    <property type="entry name" value="Peptidase_S1A"/>
</dbReference>
<dbReference type="SMART" id="SM00020">
    <property type="entry name" value="Tryp_SPc"/>
    <property type="match status" value="1"/>
</dbReference>
<organism evidence="8 9">
    <name type="scientific">Popillia japonica</name>
    <name type="common">Japanese beetle</name>
    <dbReference type="NCBI Taxonomy" id="7064"/>
    <lineage>
        <taxon>Eukaryota</taxon>
        <taxon>Metazoa</taxon>
        <taxon>Ecdysozoa</taxon>
        <taxon>Arthropoda</taxon>
        <taxon>Hexapoda</taxon>
        <taxon>Insecta</taxon>
        <taxon>Pterygota</taxon>
        <taxon>Neoptera</taxon>
        <taxon>Endopterygota</taxon>
        <taxon>Coleoptera</taxon>
        <taxon>Polyphaga</taxon>
        <taxon>Scarabaeiformia</taxon>
        <taxon>Scarabaeidae</taxon>
        <taxon>Rutelinae</taxon>
        <taxon>Popillia</taxon>
    </lineage>
</organism>
<dbReference type="EMBL" id="JASPKY010000098">
    <property type="protein sequence ID" value="KAK9737570.1"/>
    <property type="molecule type" value="Genomic_DNA"/>
</dbReference>
<dbReference type="Gene3D" id="1.10.220.10">
    <property type="entry name" value="Annexin"/>
    <property type="match status" value="1"/>
</dbReference>
<dbReference type="InterPro" id="IPR001254">
    <property type="entry name" value="Trypsin_dom"/>
</dbReference>
<dbReference type="PRINTS" id="PR00722">
    <property type="entry name" value="CHYMOTRYPSIN"/>
</dbReference>
<dbReference type="InterPro" id="IPR043504">
    <property type="entry name" value="Peptidase_S1_PA_chymotrypsin"/>
</dbReference>
<evidence type="ECO:0000313" key="9">
    <source>
        <dbReference type="Proteomes" id="UP001458880"/>
    </source>
</evidence>
<comment type="similarity">
    <text evidence="1">Belongs to the annexin family.</text>
</comment>
<dbReference type="PROSITE" id="PS00135">
    <property type="entry name" value="TRYPSIN_SER"/>
    <property type="match status" value="1"/>
</dbReference>
<dbReference type="PROSITE" id="PS50240">
    <property type="entry name" value="TRYPSIN_DOM"/>
    <property type="match status" value="1"/>
</dbReference>
<evidence type="ECO:0000256" key="6">
    <source>
        <dbReference type="SAM" id="Phobius"/>
    </source>
</evidence>
<dbReference type="InterPro" id="IPR033116">
    <property type="entry name" value="TRYPSIN_SER"/>
</dbReference>
<dbReference type="PANTHER" id="PTHR24256">
    <property type="entry name" value="TRYPTASE-RELATED"/>
    <property type="match status" value="1"/>
</dbReference>
<evidence type="ECO:0000256" key="4">
    <source>
        <dbReference type="ARBA" id="ARBA00023216"/>
    </source>
</evidence>
<dbReference type="GO" id="GO:0006508">
    <property type="term" value="P:proteolysis"/>
    <property type="evidence" value="ECO:0007669"/>
    <property type="project" value="InterPro"/>
</dbReference>
<keyword evidence="3" id="KW-1015">Disulfide bond</keyword>
<name>A0AAW1LUQ4_POPJA</name>
<comment type="caution">
    <text evidence="8">The sequence shown here is derived from an EMBL/GenBank/DDBJ whole genome shotgun (WGS) entry which is preliminary data.</text>
</comment>
<gene>
    <name evidence="8" type="ORF">QE152_g10634</name>
</gene>
<keyword evidence="6" id="KW-1133">Transmembrane helix</keyword>
<dbReference type="AlphaFoldDB" id="A0AAW1LUQ4"/>
<dbReference type="Pfam" id="PF00089">
    <property type="entry name" value="Trypsin"/>
    <property type="match status" value="1"/>
</dbReference>
<dbReference type="GO" id="GO:0005509">
    <property type="term" value="F:calcium ion binding"/>
    <property type="evidence" value="ECO:0007669"/>
    <property type="project" value="InterPro"/>
</dbReference>
<evidence type="ECO:0000256" key="2">
    <source>
        <dbReference type="ARBA" id="ARBA00022737"/>
    </source>
</evidence>
<accession>A0AAW1LUQ4</accession>
<dbReference type="SUPFAM" id="SSF47874">
    <property type="entry name" value="Annexin"/>
    <property type="match status" value="1"/>
</dbReference>
<protein>
    <submittedName>
        <fullName evidence="8">Annexin</fullName>
    </submittedName>
</protein>
<evidence type="ECO:0000256" key="1">
    <source>
        <dbReference type="ARBA" id="ARBA00007831"/>
    </source>
</evidence>
<dbReference type="InterPro" id="IPR009003">
    <property type="entry name" value="Peptidase_S1_PA"/>
</dbReference>
<dbReference type="GO" id="GO:0005544">
    <property type="term" value="F:calcium-dependent phospholipid binding"/>
    <property type="evidence" value="ECO:0007669"/>
    <property type="project" value="InterPro"/>
</dbReference>
<keyword evidence="2" id="KW-0677">Repeat</keyword>
<keyword evidence="4" id="KW-0041">Annexin</keyword>
<evidence type="ECO:0000256" key="3">
    <source>
        <dbReference type="ARBA" id="ARBA00023157"/>
    </source>
</evidence>
<proteinExistence type="inferred from homology"/>
<dbReference type="SUPFAM" id="SSF50494">
    <property type="entry name" value="Trypsin-like serine proteases"/>
    <property type="match status" value="1"/>
</dbReference>
<keyword evidence="9" id="KW-1185">Reference proteome</keyword>
<evidence type="ECO:0000259" key="7">
    <source>
        <dbReference type="PROSITE" id="PS50240"/>
    </source>
</evidence>
<sequence length="342" mass="38834">MHKAISGLGTDEPTIVEILGVHTNEEIIAIRDEYEGHNAIMRYVLQKRTEYVRNNIIILLITSIIMSCNPCDAETNITGKIIGGYNASIEDYPSYAAIFNIRYGRPYAAIFNIRYGRHQLICGGIYIHKLWILTAEHCLTDVQVDKPRLVEDVLVKMGLKWLFDSGQSRKAVEFVRHPRGHCEFLKKSCDIGLIRLEKQFEFDRYVRLATIIDEYPFSKKVVVVGYGTNSASSFVAHRFLQCVNLTILSITRDTIYCRDTTPRGSCYGDSGGPMYESASGKLVGIISSGVCRDGIGIYVNVYVYRSWISKVLQMNRSSYVEPSILSLFICIYLIFYSDYSIK</sequence>
<dbReference type="Pfam" id="PF00191">
    <property type="entry name" value="Annexin"/>
    <property type="match status" value="1"/>
</dbReference>
<evidence type="ECO:0000313" key="8">
    <source>
        <dbReference type="EMBL" id="KAK9737570.1"/>
    </source>
</evidence>
<dbReference type="InterPro" id="IPR051487">
    <property type="entry name" value="Ser/Thr_Proteases_Immune/Dev"/>
</dbReference>
<dbReference type="CDD" id="cd00190">
    <property type="entry name" value="Tryp_SPc"/>
    <property type="match status" value="1"/>
</dbReference>